<sequence>MDKTVFNDLPTIVCANHRRIYCYTLFSLYRWRYCEHDDRQQQPWFIPEPFRCANWSGTCRRVRLLQFAELPVGEKVTARRSGRQGDTVTDWKNCYTPSAAIVMRSRLYLLPEVATVATTFIRERTERHLPVQSSV</sequence>
<dbReference type="EMBL" id="KL363207">
    <property type="protein sequence ID" value="KFD54510.1"/>
    <property type="molecule type" value="Genomic_DNA"/>
</dbReference>
<name>A0A085MBB4_9BILA</name>
<proteinExistence type="predicted"/>
<reference evidence="1 2" key="1">
    <citation type="journal article" date="2014" name="Nat. Genet.">
        <title>Genome and transcriptome of the porcine whipworm Trichuris suis.</title>
        <authorList>
            <person name="Jex A.R."/>
            <person name="Nejsum P."/>
            <person name="Schwarz E.M."/>
            <person name="Hu L."/>
            <person name="Young N.D."/>
            <person name="Hall R.S."/>
            <person name="Korhonen P.K."/>
            <person name="Liao S."/>
            <person name="Thamsborg S."/>
            <person name="Xia J."/>
            <person name="Xu P."/>
            <person name="Wang S."/>
            <person name="Scheerlinck J.P."/>
            <person name="Hofmann A."/>
            <person name="Sternberg P.W."/>
            <person name="Wang J."/>
            <person name="Gasser R.B."/>
        </authorList>
    </citation>
    <scope>NUCLEOTIDE SEQUENCE [LARGE SCALE GENOMIC DNA]</scope>
    <source>
        <strain evidence="1">DCEP-RM93M</strain>
    </source>
</reference>
<accession>A0A085MBB4</accession>
<dbReference type="Proteomes" id="UP000030764">
    <property type="component" value="Unassembled WGS sequence"/>
</dbReference>
<dbReference type="AlphaFoldDB" id="A0A085MBB4"/>
<gene>
    <name evidence="1" type="ORF">M513_04657</name>
</gene>
<organism evidence="1 2">
    <name type="scientific">Trichuris suis</name>
    <name type="common">pig whipworm</name>
    <dbReference type="NCBI Taxonomy" id="68888"/>
    <lineage>
        <taxon>Eukaryota</taxon>
        <taxon>Metazoa</taxon>
        <taxon>Ecdysozoa</taxon>
        <taxon>Nematoda</taxon>
        <taxon>Enoplea</taxon>
        <taxon>Dorylaimia</taxon>
        <taxon>Trichinellida</taxon>
        <taxon>Trichuridae</taxon>
        <taxon>Trichuris</taxon>
    </lineage>
</organism>
<keyword evidence="2" id="KW-1185">Reference proteome</keyword>
<protein>
    <submittedName>
        <fullName evidence="1">Uncharacterized protein</fullName>
    </submittedName>
</protein>
<evidence type="ECO:0000313" key="1">
    <source>
        <dbReference type="EMBL" id="KFD54510.1"/>
    </source>
</evidence>
<evidence type="ECO:0000313" key="2">
    <source>
        <dbReference type="Proteomes" id="UP000030764"/>
    </source>
</evidence>